<accession>A0AAE0VMR1</accession>
<gene>
    <name evidence="1" type="ORF">CHS0354_038965</name>
</gene>
<evidence type="ECO:0008006" key="3">
    <source>
        <dbReference type="Google" id="ProtNLM"/>
    </source>
</evidence>
<reference evidence="1" key="1">
    <citation type="journal article" date="2021" name="Genome Biol. Evol.">
        <title>A High-Quality Reference Genome for a Parasitic Bivalve with Doubly Uniparental Inheritance (Bivalvia: Unionida).</title>
        <authorList>
            <person name="Smith C.H."/>
        </authorList>
    </citation>
    <scope>NUCLEOTIDE SEQUENCE</scope>
    <source>
        <strain evidence="1">CHS0354</strain>
    </source>
</reference>
<sequence length="253" mass="29186">MTKECAILVFSDRTVASTLWVEIVECKNKEALLKERSKKELVPITNTESTPISIRYGQKLDVRALGNICIANYYTRRNLFIKFSHNEERNRLRFDVEILEAEKRAILEFRLGNTPVHVCPFNAYRWLIPHESSHHEKERHGIYKNQVLYLKSLNVLAEQVPCDKVTALAIELNLSNNELKNLQEKGKKGYDLTLETLLLWRSKCNQQEIVMVNELASALNELSLNKLALAVLEASGANRPLKREEFNEMKSCD</sequence>
<keyword evidence="2" id="KW-1185">Reference proteome</keyword>
<dbReference type="SUPFAM" id="SSF47986">
    <property type="entry name" value="DEATH domain"/>
    <property type="match status" value="1"/>
</dbReference>
<protein>
    <recommendedName>
        <fullName evidence="3">Death domain-containing protein</fullName>
    </recommendedName>
</protein>
<reference evidence="1" key="3">
    <citation type="submission" date="2023-05" db="EMBL/GenBank/DDBJ databases">
        <authorList>
            <person name="Smith C.H."/>
        </authorList>
    </citation>
    <scope>NUCLEOTIDE SEQUENCE</scope>
    <source>
        <strain evidence="1">CHS0354</strain>
        <tissue evidence="1">Mantle</tissue>
    </source>
</reference>
<comment type="caution">
    <text evidence="1">The sequence shown here is derived from an EMBL/GenBank/DDBJ whole genome shotgun (WGS) entry which is preliminary data.</text>
</comment>
<evidence type="ECO:0000313" key="2">
    <source>
        <dbReference type="Proteomes" id="UP001195483"/>
    </source>
</evidence>
<reference evidence="1" key="2">
    <citation type="journal article" date="2021" name="Genome Biol. Evol.">
        <title>Developing a high-quality reference genome for a parasitic bivalve with doubly uniparental inheritance (Bivalvia: Unionida).</title>
        <authorList>
            <person name="Smith C.H."/>
        </authorList>
    </citation>
    <scope>NUCLEOTIDE SEQUENCE</scope>
    <source>
        <strain evidence="1">CHS0354</strain>
        <tissue evidence="1">Mantle</tissue>
    </source>
</reference>
<proteinExistence type="predicted"/>
<evidence type="ECO:0000313" key="1">
    <source>
        <dbReference type="EMBL" id="KAK3583351.1"/>
    </source>
</evidence>
<dbReference type="CDD" id="cd01670">
    <property type="entry name" value="Death"/>
    <property type="match status" value="1"/>
</dbReference>
<dbReference type="InterPro" id="IPR011029">
    <property type="entry name" value="DEATH-like_dom_sf"/>
</dbReference>
<dbReference type="Gene3D" id="1.10.533.10">
    <property type="entry name" value="Death Domain, Fas"/>
    <property type="match status" value="1"/>
</dbReference>
<dbReference type="EMBL" id="JAEAOA010002269">
    <property type="protein sequence ID" value="KAK3583351.1"/>
    <property type="molecule type" value="Genomic_DNA"/>
</dbReference>
<dbReference type="AlphaFoldDB" id="A0AAE0VMR1"/>
<name>A0AAE0VMR1_9BIVA</name>
<organism evidence="1 2">
    <name type="scientific">Potamilus streckersoni</name>
    <dbReference type="NCBI Taxonomy" id="2493646"/>
    <lineage>
        <taxon>Eukaryota</taxon>
        <taxon>Metazoa</taxon>
        <taxon>Spiralia</taxon>
        <taxon>Lophotrochozoa</taxon>
        <taxon>Mollusca</taxon>
        <taxon>Bivalvia</taxon>
        <taxon>Autobranchia</taxon>
        <taxon>Heteroconchia</taxon>
        <taxon>Palaeoheterodonta</taxon>
        <taxon>Unionida</taxon>
        <taxon>Unionoidea</taxon>
        <taxon>Unionidae</taxon>
        <taxon>Ambleminae</taxon>
        <taxon>Lampsilini</taxon>
        <taxon>Potamilus</taxon>
    </lineage>
</organism>
<dbReference type="Proteomes" id="UP001195483">
    <property type="component" value="Unassembled WGS sequence"/>
</dbReference>